<dbReference type="Gene3D" id="3.30.450.20">
    <property type="entry name" value="PAS domain"/>
    <property type="match status" value="1"/>
</dbReference>
<name>A0ABM5NFK9_LIBAS</name>
<protein>
    <recommendedName>
        <fullName evidence="2">histidine kinase</fullName>
        <ecNumber evidence="2">2.7.13.3</ecNumber>
    </recommendedName>
</protein>
<organism evidence="9 10">
    <name type="scientific">Candidatus Liberibacter asiaticus str. gxpsy</name>
    <dbReference type="NCBI Taxonomy" id="1174529"/>
    <lineage>
        <taxon>Bacteria</taxon>
        <taxon>Pseudomonadati</taxon>
        <taxon>Pseudomonadota</taxon>
        <taxon>Alphaproteobacteria</taxon>
        <taxon>Hyphomicrobiales</taxon>
        <taxon>Rhizobiaceae</taxon>
        <taxon>Liberibacter</taxon>
    </lineage>
</organism>
<dbReference type="EMBL" id="CP004005">
    <property type="protein sequence ID" value="AGH16650.1"/>
    <property type="molecule type" value="Genomic_DNA"/>
</dbReference>
<feature type="compositionally biased region" description="Basic and acidic residues" evidence="6">
    <location>
        <begin position="25"/>
        <end position="49"/>
    </location>
</feature>
<sequence length="820" mass="93210">MSTDSIISNPEDILTSNCKGNTQDLSKKKIDNGFETEKSKKENPCHDSFEQSNFTDQNQESVSNTNYLDSENTFVFDPIPRTVRFTWNIDAHGYLKEISEELPKTIGNYAFKMIGMRLCDVSDILHIDPNNHIGDLLKRQNTWYGKTTLWPIEGTNLYVPIDLAALPIYSRNREFSGFRGFGIVHVNRVDNDPRALGKRLDKKFSHLHEIKKGHSSVEKEKYDIFSQQSPPPHLRMKNKVSSLTEYYAHKDDVLKTEKYPLLTSEESSLPEQEDFHTINLNQYTKKQYFGTLQNNSKESFEYLSHRNHPSLSAYFDEGENLTPETVDKCPIPFFVYSHGNLFYANPSFLLLTKYKSVDDIEIAGGLSTLLDAPKLSDNNAIKPVMLYRSDRTCIAASARLHTIQWNRENSLAMTFIPFEKANQFPENMPQNGIEPEDVDTRINKRKMEIEVMQLCSILEATSDGIAIINREGIILSTNRAVSKLFGYPVEDILRKPFTVFLEQNTPSVMNHYLTEILSLDLRQTLEKITLGSTKEEKLLSLRIIIKKLPFSSCYSLTMHDISEWKQEKNKLSHAKKIAEKESSHKSDFLARVSHEIRTPLTAIIGFSEVIKNQRFGPLGNPRYIEYANYIDRSGNLVLDIVNDLLDISKIESGKMNLHFEPVSLDEAVSEAISLVQLYANEKRILIRTSFANNIPRILADLRSVKQIALNILSNAIHFTPSGGQIIISTTHTSNEEVILRVRDTGVGMTNYELEKAMKPFGQIPNSQQIRGEGTGLGLPLAKAMVDANMGKFYIFSTPAKGTLIEIIFPLYDTSHPHDCI</sequence>
<dbReference type="SMART" id="SM00388">
    <property type="entry name" value="HisKA"/>
    <property type="match status" value="1"/>
</dbReference>
<dbReference type="PRINTS" id="PR00344">
    <property type="entry name" value="BCTRLSENSOR"/>
</dbReference>
<dbReference type="InterPro" id="IPR005467">
    <property type="entry name" value="His_kinase_dom"/>
</dbReference>
<dbReference type="InterPro" id="IPR000014">
    <property type="entry name" value="PAS"/>
</dbReference>
<feature type="compositionally biased region" description="Polar residues" evidence="6">
    <location>
        <begin position="50"/>
        <end position="61"/>
    </location>
</feature>
<dbReference type="CDD" id="cd00082">
    <property type="entry name" value="HisKA"/>
    <property type="match status" value="1"/>
</dbReference>
<comment type="catalytic activity">
    <reaction evidence="1">
        <text>ATP + protein L-histidine = ADP + protein N-phospho-L-histidine.</text>
        <dbReference type="EC" id="2.7.13.3"/>
    </reaction>
</comment>
<gene>
    <name evidence="9" type="ORF">WSI_01400</name>
</gene>
<dbReference type="GO" id="GO:0016301">
    <property type="term" value="F:kinase activity"/>
    <property type="evidence" value="ECO:0007669"/>
    <property type="project" value="UniProtKB-KW"/>
</dbReference>
<dbReference type="InterPro" id="IPR003594">
    <property type="entry name" value="HATPase_dom"/>
</dbReference>
<dbReference type="InterPro" id="IPR035965">
    <property type="entry name" value="PAS-like_dom_sf"/>
</dbReference>
<dbReference type="SUPFAM" id="SSF47384">
    <property type="entry name" value="Homodimeric domain of signal transducing histidine kinase"/>
    <property type="match status" value="1"/>
</dbReference>
<dbReference type="InterPro" id="IPR004358">
    <property type="entry name" value="Sig_transdc_His_kin-like_C"/>
</dbReference>
<keyword evidence="4" id="KW-0808">Transferase</keyword>
<keyword evidence="10" id="KW-1185">Reference proteome</keyword>
<dbReference type="InterPro" id="IPR003661">
    <property type="entry name" value="HisK_dim/P_dom"/>
</dbReference>
<evidence type="ECO:0000313" key="10">
    <source>
        <dbReference type="Proteomes" id="UP000011820"/>
    </source>
</evidence>
<evidence type="ECO:0000256" key="4">
    <source>
        <dbReference type="ARBA" id="ARBA00022679"/>
    </source>
</evidence>
<feature type="domain" description="Histidine kinase" evidence="7">
    <location>
        <begin position="591"/>
        <end position="812"/>
    </location>
</feature>
<dbReference type="SUPFAM" id="SSF55874">
    <property type="entry name" value="ATPase domain of HSP90 chaperone/DNA topoisomerase II/histidine kinase"/>
    <property type="match status" value="1"/>
</dbReference>
<feature type="domain" description="PAS" evidence="8">
    <location>
        <begin position="450"/>
        <end position="520"/>
    </location>
</feature>
<keyword evidence="5 9" id="KW-0418">Kinase</keyword>
<evidence type="ECO:0000256" key="1">
    <source>
        <dbReference type="ARBA" id="ARBA00000085"/>
    </source>
</evidence>
<dbReference type="SUPFAM" id="SSF55785">
    <property type="entry name" value="PYP-like sensor domain (PAS domain)"/>
    <property type="match status" value="1"/>
</dbReference>
<dbReference type="InterPro" id="IPR013767">
    <property type="entry name" value="PAS_fold"/>
</dbReference>
<proteinExistence type="predicted"/>
<dbReference type="PANTHER" id="PTHR43047">
    <property type="entry name" value="TWO-COMPONENT HISTIDINE PROTEIN KINASE"/>
    <property type="match status" value="1"/>
</dbReference>
<dbReference type="PROSITE" id="PS50112">
    <property type="entry name" value="PAS"/>
    <property type="match status" value="1"/>
</dbReference>
<evidence type="ECO:0000256" key="5">
    <source>
        <dbReference type="ARBA" id="ARBA00022777"/>
    </source>
</evidence>
<dbReference type="EC" id="2.7.13.3" evidence="2"/>
<evidence type="ECO:0000256" key="3">
    <source>
        <dbReference type="ARBA" id="ARBA00022553"/>
    </source>
</evidence>
<dbReference type="InterPro" id="IPR036097">
    <property type="entry name" value="HisK_dim/P_sf"/>
</dbReference>
<evidence type="ECO:0000259" key="7">
    <source>
        <dbReference type="PROSITE" id="PS50109"/>
    </source>
</evidence>
<dbReference type="CDD" id="cd00075">
    <property type="entry name" value="HATPase"/>
    <property type="match status" value="1"/>
</dbReference>
<dbReference type="Proteomes" id="UP000011820">
    <property type="component" value="Chromosome"/>
</dbReference>
<dbReference type="PANTHER" id="PTHR43047:SF72">
    <property type="entry name" value="OSMOSENSING HISTIDINE PROTEIN KINASE SLN1"/>
    <property type="match status" value="1"/>
</dbReference>
<evidence type="ECO:0000256" key="2">
    <source>
        <dbReference type="ARBA" id="ARBA00012438"/>
    </source>
</evidence>
<dbReference type="InterPro" id="IPR036890">
    <property type="entry name" value="HATPase_C_sf"/>
</dbReference>
<dbReference type="Pfam" id="PF00989">
    <property type="entry name" value="PAS"/>
    <property type="match status" value="1"/>
</dbReference>
<evidence type="ECO:0000256" key="6">
    <source>
        <dbReference type="SAM" id="MobiDB-lite"/>
    </source>
</evidence>
<dbReference type="Gene3D" id="1.10.287.130">
    <property type="match status" value="1"/>
</dbReference>
<dbReference type="Pfam" id="PF02518">
    <property type="entry name" value="HATPase_c"/>
    <property type="match status" value="1"/>
</dbReference>
<dbReference type="PROSITE" id="PS50109">
    <property type="entry name" value="HIS_KIN"/>
    <property type="match status" value="1"/>
</dbReference>
<dbReference type="NCBIfam" id="TIGR00229">
    <property type="entry name" value="sensory_box"/>
    <property type="match status" value="1"/>
</dbReference>
<reference evidence="9 10" key="1">
    <citation type="journal article" date="2013" name="Genome Announc.">
        <title>Complete Genome Sequence of a Chinese Strain of 'Candidatus Liberibacter asiaticus'.</title>
        <authorList>
            <person name="Lin H."/>
            <person name="Han C.S."/>
            <person name="Liu B."/>
            <person name="Lou B."/>
            <person name="Bai X."/>
            <person name="Deng C."/>
            <person name="Civerolo E.L."/>
            <person name="Gupta G."/>
        </authorList>
    </citation>
    <scope>NUCLEOTIDE SEQUENCE [LARGE SCALE GENOMIC DNA]</scope>
    <source>
        <strain evidence="10">gxpsy</strain>
    </source>
</reference>
<dbReference type="GeneID" id="93076651"/>
<accession>A0ABM5NFK9</accession>
<feature type="compositionally biased region" description="Polar residues" evidence="6">
    <location>
        <begin position="1"/>
        <end position="24"/>
    </location>
</feature>
<dbReference type="SMART" id="SM00091">
    <property type="entry name" value="PAS"/>
    <property type="match status" value="1"/>
</dbReference>
<feature type="region of interest" description="Disordered" evidence="6">
    <location>
        <begin position="1"/>
        <end position="61"/>
    </location>
</feature>
<evidence type="ECO:0000259" key="8">
    <source>
        <dbReference type="PROSITE" id="PS50112"/>
    </source>
</evidence>
<dbReference type="SMART" id="SM00387">
    <property type="entry name" value="HATPase_c"/>
    <property type="match status" value="1"/>
</dbReference>
<dbReference type="Pfam" id="PF00512">
    <property type="entry name" value="HisKA"/>
    <property type="match status" value="1"/>
</dbReference>
<keyword evidence="3" id="KW-0597">Phosphoprotein</keyword>
<evidence type="ECO:0000313" key="9">
    <source>
        <dbReference type="EMBL" id="AGH16650.1"/>
    </source>
</evidence>
<dbReference type="CDD" id="cd00130">
    <property type="entry name" value="PAS"/>
    <property type="match status" value="1"/>
</dbReference>
<dbReference type="RefSeq" id="WP_012778632.1">
    <property type="nucleotide sequence ID" value="NC_020549.1"/>
</dbReference>
<dbReference type="Gene3D" id="3.30.565.10">
    <property type="entry name" value="Histidine kinase-like ATPase, C-terminal domain"/>
    <property type="match status" value="1"/>
</dbReference>